<protein>
    <recommendedName>
        <fullName evidence="3">Integrase</fullName>
    </recommendedName>
</protein>
<keyword evidence="2" id="KW-1185">Reference proteome</keyword>
<reference evidence="1 2" key="1">
    <citation type="submission" date="2024-01" db="EMBL/GenBank/DDBJ databases">
        <title>Multi-omics insights into the function and evolution of sodium benzoate biodegradation pathways in Benzoatithermus flavus gen. nov., sp. nov. from hot spring.</title>
        <authorList>
            <person name="Hu C.-J."/>
            <person name="Li W.-J."/>
        </authorList>
    </citation>
    <scope>NUCLEOTIDE SEQUENCE [LARGE SCALE GENOMIC DNA]</scope>
    <source>
        <strain evidence="1 2">SYSU G07066</strain>
    </source>
</reference>
<comment type="caution">
    <text evidence="1">The sequence shown here is derived from an EMBL/GenBank/DDBJ whole genome shotgun (WGS) entry which is preliminary data.</text>
</comment>
<dbReference type="EMBL" id="JBBLZC010000046">
    <property type="protein sequence ID" value="MEK0086128.1"/>
    <property type="molecule type" value="Genomic_DNA"/>
</dbReference>
<evidence type="ECO:0000313" key="2">
    <source>
        <dbReference type="Proteomes" id="UP001375743"/>
    </source>
</evidence>
<name>A0ABU8XY36_9PROT</name>
<dbReference type="RefSeq" id="WP_418161970.1">
    <property type="nucleotide sequence ID" value="NZ_JBBLZC010000046.1"/>
</dbReference>
<organism evidence="1 2">
    <name type="scientific">Benzoatithermus flavus</name>
    <dbReference type="NCBI Taxonomy" id="3108223"/>
    <lineage>
        <taxon>Bacteria</taxon>
        <taxon>Pseudomonadati</taxon>
        <taxon>Pseudomonadota</taxon>
        <taxon>Alphaproteobacteria</taxon>
        <taxon>Geminicoccales</taxon>
        <taxon>Geminicoccaceae</taxon>
        <taxon>Benzoatithermus</taxon>
    </lineage>
</organism>
<accession>A0ABU8XY36</accession>
<dbReference type="Proteomes" id="UP001375743">
    <property type="component" value="Unassembled WGS sequence"/>
</dbReference>
<proteinExistence type="predicted"/>
<evidence type="ECO:0000313" key="1">
    <source>
        <dbReference type="EMBL" id="MEK0086128.1"/>
    </source>
</evidence>
<sequence>MRISSRTYSLLQSNAVAQALDKYIAERLTPLNWQGTAGQLYDLLNGYGIPDRSTWPRSPKGLSDQLRRIAPAYRAKGIDISHLGHSREGAVWRIARMHSITDHATPPGIEGGNRYGAHRE</sequence>
<evidence type="ECO:0008006" key="3">
    <source>
        <dbReference type="Google" id="ProtNLM"/>
    </source>
</evidence>
<gene>
    <name evidence="1" type="ORF">U1T56_23470</name>
</gene>